<dbReference type="OrthoDB" id="6787458at2"/>
<keyword evidence="2" id="KW-0805">Transcription regulation</keyword>
<dbReference type="PANTHER" id="PTHR30537:SF26">
    <property type="entry name" value="GLYCINE CLEAVAGE SYSTEM TRANSCRIPTIONAL ACTIVATOR"/>
    <property type="match status" value="1"/>
</dbReference>
<organism evidence="6 7">
    <name type="scientific">Kushneria indalinina DSM 14324</name>
    <dbReference type="NCBI Taxonomy" id="1122140"/>
    <lineage>
        <taxon>Bacteria</taxon>
        <taxon>Pseudomonadati</taxon>
        <taxon>Pseudomonadota</taxon>
        <taxon>Gammaproteobacteria</taxon>
        <taxon>Oceanospirillales</taxon>
        <taxon>Halomonadaceae</taxon>
        <taxon>Kushneria</taxon>
    </lineage>
</organism>
<dbReference type="InterPro" id="IPR005119">
    <property type="entry name" value="LysR_subst-bd"/>
</dbReference>
<comment type="similarity">
    <text evidence="1">Belongs to the LysR transcriptional regulatory family.</text>
</comment>
<dbReference type="InterPro" id="IPR058163">
    <property type="entry name" value="LysR-type_TF_proteobact-type"/>
</dbReference>
<dbReference type="SUPFAM" id="SSF53850">
    <property type="entry name" value="Periplasmic binding protein-like II"/>
    <property type="match status" value="1"/>
</dbReference>
<dbReference type="Gene3D" id="1.10.10.10">
    <property type="entry name" value="Winged helix-like DNA-binding domain superfamily/Winged helix DNA-binding domain"/>
    <property type="match status" value="1"/>
</dbReference>
<dbReference type="GO" id="GO:0003700">
    <property type="term" value="F:DNA-binding transcription factor activity"/>
    <property type="evidence" value="ECO:0007669"/>
    <property type="project" value="InterPro"/>
</dbReference>
<dbReference type="Gene3D" id="3.40.190.10">
    <property type="entry name" value="Periplasmic binding protein-like II"/>
    <property type="match status" value="2"/>
</dbReference>
<dbReference type="PROSITE" id="PS50931">
    <property type="entry name" value="HTH_LYSR"/>
    <property type="match status" value="1"/>
</dbReference>
<sequence length="298" mass="33841">MTIPYRAIAVFHAVARNGSLTAAGVELSITPSAVHQQVHHLESHLGVKLFNRSGRKITLTEVGEQYYADISAEIMHIENSTIKLKGYRDIKTLSIRAAPTFAACWLNGRIDTFLKANDDIEVHIDGNSEPPHFLDERVDIDIRYGSGIWSGLYIEPLLEDDIMPLCAPHVAASASLTPDDLFEFRLTHSIKNMIHWDHWFSLAEIQPPGRWRRILFDRGHMALDFAAGGGGIALEGRRVAQKHIDQGRLVCPVDQPPLIRRHTHWIVCPYQNLRIPKVRRFIDWLRAEIMKVETLGFH</sequence>
<dbReference type="PANTHER" id="PTHR30537">
    <property type="entry name" value="HTH-TYPE TRANSCRIPTIONAL REGULATOR"/>
    <property type="match status" value="1"/>
</dbReference>
<evidence type="ECO:0000313" key="7">
    <source>
        <dbReference type="Proteomes" id="UP000256334"/>
    </source>
</evidence>
<feature type="domain" description="HTH lysR-type" evidence="5">
    <location>
        <begin position="3"/>
        <end position="60"/>
    </location>
</feature>
<evidence type="ECO:0000256" key="2">
    <source>
        <dbReference type="ARBA" id="ARBA00023015"/>
    </source>
</evidence>
<dbReference type="InterPro" id="IPR036388">
    <property type="entry name" value="WH-like_DNA-bd_sf"/>
</dbReference>
<evidence type="ECO:0000313" key="6">
    <source>
        <dbReference type="EMBL" id="REC93690.1"/>
    </source>
</evidence>
<name>A0A3D9DSE8_9GAMM</name>
<dbReference type="InterPro" id="IPR000847">
    <property type="entry name" value="LysR_HTH_N"/>
</dbReference>
<dbReference type="FunFam" id="1.10.10.10:FF:000001">
    <property type="entry name" value="LysR family transcriptional regulator"/>
    <property type="match status" value="1"/>
</dbReference>
<evidence type="ECO:0000256" key="3">
    <source>
        <dbReference type="ARBA" id="ARBA00023125"/>
    </source>
</evidence>
<dbReference type="InterPro" id="IPR036390">
    <property type="entry name" value="WH_DNA-bd_sf"/>
</dbReference>
<dbReference type="Proteomes" id="UP000256334">
    <property type="component" value="Unassembled WGS sequence"/>
</dbReference>
<proteinExistence type="inferred from homology"/>
<dbReference type="CDD" id="cd08432">
    <property type="entry name" value="PBP2_GcdR_TrpI_HvrB_AmpR_like"/>
    <property type="match status" value="1"/>
</dbReference>
<dbReference type="GO" id="GO:0006351">
    <property type="term" value="P:DNA-templated transcription"/>
    <property type="evidence" value="ECO:0007669"/>
    <property type="project" value="TreeGrafter"/>
</dbReference>
<keyword evidence="4" id="KW-0804">Transcription</keyword>
<keyword evidence="3" id="KW-0238">DNA-binding</keyword>
<dbReference type="Pfam" id="PF03466">
    <property type="entry name" value="LysR_substrate"/>
    <property type="match status" value="1"/>
</dbReference>
<reference evidence="6 7" key="1">
    <citation type="submission" date="2018-07" db="EMBL/GenBank/DDBJ databases">
        <title>Genomic Encyclopedia of Type Strains, Phase IV (KMG-IV): sequencing the most valuable type-strain genomes for metagenomic binning, comparative biology and taxonomic classification.</title>
        <authorList>
            <person name="Goeker M."/>
        </authorList>
    </citation>
    <scope>NUCLEOTIDE SEQUENCE [LARGE SCALE GENOMIC DNA]</scope>
    <source>
        <strain evidence="6 7">DSM 14324</strain>
    </source>
</reference>
<dbReference type="EMBL" id="QRDJ01000009">
    <property type="protein sequence ID" value="REC93690.1"/>
    <property type="molecule type" value="Genomic_DNA"/>
</dbReference>
<keyword evidence="7" id="KW-1185">Reference proteome</keyword>
<protein>
    <submittedName>
        <fullName evidence="6">LysR family transcriptional regulator</fullName>
    </submittedName>
</protein>
<comment type="caution">
    <text evidence="6">The sequence shown here is derived from an EMBL/GenBank/DDBJ whole genome shotgun (WGS) entry which is preliminary data.</text>
</comment>
<evidence type="ECO:0000256" key="4">
    <source>
        <dbReference type="ARBA" id="ARBA00023163"/>
    </source>
</evidence>
<dbReference type="SUPFAM" id="SSF46785">
    <property type="entry name" value="Winged helix' DNA-binding domain"/>
    <property type="match status" value="1"/>
</dbReference>
<evidence type="ECO:0000259" key="5">
    <source>
        <dbReference type="PROSITE" id="PS50931"/>
    </source>
</evidence>
<dbReference type="Pfam" id="PF00126">
    <property type="entry name" value="HTH_1"/>
    <property type="match status" value="1"/>
</dbReference>
<evidence type="ECO:0000256" key="1">
    <source>
        <dbReference type="ARBA" id="ARBA00009437"/>
    </source>
</evidence>
<dbReference type="RefSeq" id="WP_115855268.1">
    <property type="nucleotide sequence ID" value="NZ_QRDJ01000009.1"/>
</dbReference>
<dbReference type="AlphaFoldDB" id="A0A3D9DSE8"/>
<dbReference type="GO" id="GO:0043565">
    <property type="term" value="F:sequence-specific DNA binding"/>
    <property type="evidence" value="ECO:0007669"/>
    <property type="project" value="TreeGrafter"/>
</dbReference>
<gene>
    <name evidence="6" type="ORF">C8D72_3038</name>
</gene>
<accession>A0A3D9DSE8</accession>